<evidence type="ECO:0000313" key="2">
    <source>
        <dbReference type="Proteomes" id="UP000004810"/>
    </source>
</evidence>
<gene>
    <name evidence="1" type="ORF">WUBG_07775</name>
</gene>
<accession>J9EVZ2</accession>
<sequence>MTKKARMSNKHTADENGESVCLSSEIISLLSSSASSSTSVINISCLLFSSRLISSIIHLEILSRIANPKWISASHKSKQLICSLSSGIIYPPSLHISHAYDVPYAYSISTTKVPRKT</sequence>
<reference evidence="2" key="1">
    <citation type="submission" date="2012-08" db="EMBL/GenBank/DDBJ databases">
        <title>The Genome Sequence of Wuchereria bancrofti.</title>
        <authorList>
            <person name="Nutman T.B."/>
            <person name="Fink D.L."/>
            <person name="Russ C."/>
            <person name="Young S."/>
            <person name="Zeng Q."/>
            <person name="Koehrsen M."/>
            <person name="Alvarado L."/>
            <person name="Berlin A."/>
            <person name="Chapman S.B."/>
            <person name="Chen Z."/>
            <person name="Freedman E."/>
            <person name="Gellesch M."/>
            <person name="Goldberg J."/>
            <person name="Griggs A."/>
            <person name="Gujja S."/>
            <person name="Heilman E.R."/>
            <person name="Heiman D."/>
            <person name="Hepburn T."/>
            <person name="Howarth C."/>
            <person name="Jen D."/>
            <person name="Larson L."/>
            <person name="Lewis B."/>
            <person name="Mehta T."/>
            <person name="Park D."/>
            <person name="Pearson M."/>
            <person name="Roberts A."/>
            <person name="Saif S."/>
            <person name="Shea T."/>
            <person name="Shenoy N."/>
            <person name="Sisk P."/>
            <person name="Stolte C."/>
            <person name="Sykes S."/>
            <person name="Walk T."/>
            <person name="White J."/>
            <person name="Yandava C."/>
            <person name="Haas B."/>
            <person name="Henn M.R."/>
            <person name="Nusbaum C."/>
            <person name="Birren B."/>
        </authorList>
    </citation>
    <scope>NUCLEOTIDE SEQUENCE [LARGE SCALE GENOMIC DNA]</scope>
    <source>
        <strain evidence="2">NA</strain>
    </source>
</reference>
<organism evidence="1 2">
    <name type="scientific">Wuchereria bancrofti</name>
    <dbReference type="NCBI Taxonomy" id="6293"/>
    <lineage>
        <taxon>Eukaryota</taxon>
        <taxon>Metazoa</taxon>
        <taxon>Ecdysozoa</taxon>
        <taxon>Nematoda</taxon>
        <taxon>Chromadorea</taxon>
        <taxon>Rhabditida</taxon>
        <taxon>Spirurina</taxon>
        <taxon>Spiruromorpha</taxon>
        <taxon>Filarioidea</taxon>
        <taxon>Onchocercidae</taxon>
        <taxon>Wuchereria</taxon>
    </lineage>
</organism>
<dbReference type="AlphaFoldDB" id="J9EVZ2"/>
<dbReference type="Proteomes" id="UP000004810">
    <property type="component" value="Unassembled WGS sequence"/>
</dbReference>
<evidence type="ECO:0000313" key="1">
    <source>
        <dbReference type="EMBL" id="EJW81317.1"/>
    </source>
</evidence>
<protein>
    <submittedName>
        <fullName evidence="1">Uncharacterized protein</fullName>
    </submittedName>
</protein>
<dbReference type="EMBL" id="ADBV01003745">
    <property type="protein sequence ID" value="EJW81317.1"/>
    <property type="molecule type" value="Genomic_DNA"/>
</dbReference>
<proteinExistence type="predicted"/>
<name>J9EVZ2_WUCBA</name>
<comment type="caution">
    <text evidence="1">The sequence shown here is derived from an EMBL/GenBank/DDBJ whole genome shotgun (WGS) entry which is preliminary data.</text>
</comment>